<feature type="region of interest" description="Disordered" evidence="1">
    <location>
        <begin position="867"/>
        <end position="906"/>
    </location>
</feature>
<feature type="region of interest" description="Disordered" evidence="1">
    <location>
        <begin position="351"/>
        <end position="383"/>
    </location>
</feature>
<dbReference type="Proteomes" id="UP000266841">
    <property type="component" value="Unassembled WGS sequence"/>
</dbReference>
<gene>
    <name evidence="2" type="ORF">THAOC_17825</name>
</gene>
<feature type="compositionally biased region" description="Basic and acidic residues" evidence="1">
    <location>
        <begin position="351"/>
        <end position="361"/>
    </location>
</feature>
<protein>
    <submittedName>
        <fullName evidence="2">Uncharacterized protein</fullName>
    </submittedName>
</protein>
<feature type="region of interest" description="Disordered" evidence="1">
    <location>
        <begin position="276"/>
        <end position="310"/>
    </location>
</feature>
<feature type="region of interest" description="Disordered" evidence="1">
    <location>
        <begin position="426"/>
        <end position="471"/>
    </location>
</feature>
<evidence type="ECO:0000313" key="2">
    <source>
        <dbReference type="EMBL" id="EJK61650.1"/>
    </source>
</evidence>
<organism evidence="2 3">
    <name type="scientific">Thalassiosira oceanica</name>
    <name type="common">Marine diatom</name>
    <dbReference type="NCBI Taxonomy" id="159749"/>
    <lineage>
        <taxon>Eukaryota</taxon>
        <taxon>Sar</taxon>
        <taxon>Stramenopiles</taxon>
        <taxon>Ochrophyta</taxon>
        <taxon>Bacillariophyta</taxon>
        <taxon>Coscinodiscophyceae</taxon>
        <taxon>Thalassiosirophycidae</taxon>
        <taxon>Thalassiosirales</taxon>
        <taxon>Thalassiosiraceae</taxon>
        <taxon>Thalassiosira</taxon>
    </lineage>
</organism>
<feature type="compositionally biased region" description="Basic and acidic residues" evidence="1">
    <location>
        <begin position="883"/>
        <end position="895"/>
    </location>
</feature>
<keyword evidence="3" id="KW-1185">Reference proteome</keyword>
<comment type="caution">
    <text evidence="2">The sequence shown here is derived from an EMBL/GenBank/DDBJ whole genome shotgun (WGS) entry which is preliminary data.</text>
</comment>
<feature type="compositionally biased region" description="Basic and acidic residues" evidence="1">
    <location>
        <begin position="277"/>
        <end position="291"/>
    </location>
</feature>
<evidence type="ECO:0000256" key="1">
    <source>
        <dbReference type="SAM" id="MobiDB-lite"/>
    </source>
</evidence>
<reference evidence="2 3" key="1">
    <citation type="journal article" date="2012" name="Genome Biol.">
        <title>Genome and low-iron response of an oceanic diatom adapted to chronic iron limitation.</title>
        <authorList>
            <person name="Lommer M."/>
            <person name="Specht M."/>
            <person name="Roy A.S."/>
            <person name="Kraemer L."/>
            <person name="Andreson R."/>
            <person name="Gutowska M.A."/>
            <person name="Wolf J."/>
            <person name="Bergner S.V."/>
            <person name="Schilhabel M.B."/>
            <person name="Klostermeier U.C."/>
            <person name="Beiko R.G."/>
            <person name="Rosenstiel P."/>
            <person name="Hippler M."/>
            <person name="Laroche J."/>
        </authorList>
    </citation>
    <scope>NUCLEOTIDE SEQUENCE [LARGE SCALE GENOMIC DNA]</scope>
    <source>
        <strain evidence="2 3">CCMP1005</strain>
    </source>
</reference>
<sequence length="906" mass="98264">MTPHTSSTSPTSSSNGTTTTQALPSFWVDLLSVIEGPPNSHSFDTSEFMDELQSQTTVTNVQSAELLTNHALAVHTTEGIKFLHSFKTHGDLSGGTGFVTAIKGIDPEAKLVEVPIKSLFRGKNIMAPLAAPEDIIKDFLNKREINFPAAGGMKGATYVPSVALMSYPMLMSLTGGGMEVLEFDVTSVLGAVAEDSAQMLRESLGTAAEDIKSADDLINEVQHQGKQIPHSTTLQVISCWTKTHLSNKLNPNAVSKDLSPDQLSDESVTERINAFESLKREHRDDLTDRDQSASPKGKSPPKTKQDGAFNPGEEVAVLVDNEFCGTATIIGAVEDGMLGTEYKVRDAQGVETTRTTHELKRMKTATKRTAPNPPTTSPPAKRSALLARLQGNTRSKKVVIEEQTNTNYGVAKAAADADFVAGNHHETNQQRTANSRWNRPREAGRPQGLFRGLARREEDPPRAAARGDNNARVRQALGQDPLERVLERLVANQERTDETIRLQISAAEDANRIAASRLLYQSSGAKPLSTAALTRYANFATSDIGLAAAGVTTLANKIHGYPAKRALEELQAAMLDVGFIAANFHPTAIEVEALRLAKFTPPIDGPAPFGPFTLCGSNESILADLMIPEFFALSSADENALSEPRRAQFERAQALLKKTKIVVAPSLQELGDTLKLLAACAKAHLGSLSRISKWASAWLDFVTKDPSKSALQRLQLEYDAFHDLPMLLQLSMDRQIANYSQCSQQGPPDGAALATDQLFESFLSGSASVNIPRFVKDSLTNRAAVRAERDRIDRDHQIAQREYQPPAFQFPPPPRQPPRRWDNPPQSFPPPPPPGRSPYQPAPPAATPVHPALACSEEMYRQVIGPCLGTGRVRPPLFNDPHCSTERQSASEDSSRAGAAATPVHP</sequence>
<proteinExistence type="predicted"/>
<feature type="region of interest" description="Disordered" evidence="1">
    <location>
        <begin position="786"/>
        <end position="849"/>
    </location>
</feature>
<feature type="compositionally biased region" description="Pro residues" evidence="1">
    <location>
        <begin position="826"/>
        <end position="846"/>
    </location>
</feature>
<dbReference type="eggNOG" id="ENOG502T6MH">
    <property type="taxonomic scope" value="Eukaryota"/>
</dbReference>
<evidence type="ECO:0000313" key="3">
    <source>
        <dbReference type="Proteomes" id="UP000266841"/>
    </source>
</evidence>
<feature type="compositionally biased region" description="Basic and acidic residues" evidence="1">
    <location>
        <begin position="786"/>
        <end position="799"/>
    </location>
</feature>
<dbReference type="AlphaFoldDB" id="K0S8M9"/>
<dbReference type="EMBL" id="AGNL01019692">
    <property type="protein sequence ID" value="EJK61650.1"/>
    <property type="molecule type" value="Genomic_DNA"/>
</dbReference>
<name>K0S8M9_THAOC</name>
<accession>K0S8M9</accession>